<dbReference type="InterPro" id="IPR029065">
    <property type="entry name" value="Enolase_C-like"/>
</dbReference>
<dbReference type="SUPFAM" id="SSF51604">
    <property type="entry name" value="Enolase C-terminal domain-like"/>
    <property type="match status" value="1"/>
</dbReference>
<proteinExistence type="inferred from homology"/>
<gene>
    <name evidence="6" type="ORF">M409DRAFT_63249</name>
</gene>
<evidence type="ECO:0000259" key="5">
    <source>
        <dbReference type="SMART" id="SM00922"/>
    </source>
</evidence>
<dbReference type="Gene3D" id="3.20.20.120">
    <property type="entry name" value="Enolase-like C-terminal domain"/>
    <property type="match status" value="1"/>
</dbReference>
<dbReference type="GeneID" id="54568770"/>
<comment type="cofactor">
    <cofactor evidence="1">
        <name>Mg(2+)</name>
        <dbReference type="ChEBI" id="CHEBI:18420"/>
    </cofactor>
</comment>
<evidence type="ECO:0000256" key="2">
    <source>
        <dbReference type="ARBA" id="ARBA00008031"/>
    </source>
</evidence>
<dbReference type="PANTHER" id="PTHR48080">
    <property type="entry name" value="D-GALACTONATE DEHYDRATASE-RELATED"/>
    <property type="match status" value="1"/>
</dbReference>
<keyword evidence="7" id="KW-1185">Reference proteome</keyword>
<dbReference type="Pfam" id="PF02746">
    <property type="entry name" value="MR_MLE_N"/>
    <property type="match status" value="1"/>
</dbReference>
<dbReference type="SFLD" id="SFLDS00001">
    <property type="entry name" value="Enolase"/>
    <property type="match status" value="1"/>
</dbReference>
<dbReference type="FunFam" id="3.30.390.10:FF:000009">
    <property type="entry name" value="Hydrophobic dipeptide epimerase"/>
    <property type="match status" value="1"/>
</dbReference>
<dbReference type="Pfam" id="PF13378">
    <property type="entry name" value="MR_MLE_C"/>
    <property type="match status" value="1"/>
</dbReference>
<dbReference type="InterPro" id="IPR036849">
    <property type="entry name" value="Enolase-like_C_sf"/>
</dbReference>
<organism evidence="6 7">
    <name type="scientific">Zasmidium cellare ATCC 36951</name>
    <dbReference type="NCBI Taxonomy" id="1080233"/>
    <lineage>
        <taxon>Eukaryota</taxon>
        <taxon>Fungi</taxon>
        <taxon>Dikarya</taxon>
        <taxon>Ascomycota</taxon>
        <taxon>Pezizomycotina</taxon>
        <taxon>Dothideomycetes</taxon>
        <taxon>Dothideomycetidae</taxon>
        <taxon>Mycosphaerellales</taxon>
        <taxon>Mycosphaerellaceae</taxon>
        <taxon>Zasmidium</taxon>
    </lineage>
</organism>
<dbReference type="SMART" id="SM00922">
    <property type="entry name" value="MR_MLE"/>
    <property type="match status" value="1"/>
</dbReference>
<dbReference type="EMBL" id="ML993582">
    <property type="protein sequence ID" value="KAF2171607.1"/>
    <property type="molecule type" value="Genomic_DNA"/>
</dbReference>
<dbReference type="GO" id="GO:0003824">
    <property type="term" value="F:catalytic activity"/>
    <property type="evidence" value="ECO:0007669"/>
    <property type="project" value="UniProtKB-ARBA"/>
</dbReference>
<dbReference type="RefSeq" id="XP_033672496.1">
    <property type="nucleotide sequence ID" value="XM_033815498.1"/>
</dbReference>
<evidence type="ECO:0000313" key="6">
    <source>
        <dbReference type="EMBL" id="KAF2171607.1"/>
    </source>
</evidence>
<dbReference type="AlphaFoldDB" id="A0A6A6CWN0"/>
<name>A0A6A6CWN0_ZASCE</name>
<dbReference type="InterPro" id="IPR013342">
    <property type="entry name" value="Mandelate_racemase_C"/>
</dbReference>
<dbReference type="Proteomes" id="UP000799537">
    <property type="component" value="Unassembled WGS sequence"/>
</dbReference>
<dbReference type="InterPro" id="IPR013341">
    <property type="entry name" value="Mandelate_racemase_N_dom"/>
</dbReference>
<comment type="similarity">
    <text evidence="2">Belongs to the mandelate racemase/muconate lactonizing enzyme family.</text>
</comment>
<keyword evidence="4" id="KW-0460">Magnesium</keyword>
<dbReference type="Gene3D" id="3.30.390.10">
    <property type="entry name" value="Enolase-like, N-terminal domain"/>
    <property type="match status" value="1"/>
</dbReference>
<dbReference type="InterPro" id="IPR029017">
    <property type="entry name" value="Enolase-like_N"/>
</dbReference>
<evidence type="ECO:0000256" key="3">
    <source>
        <dbReference type="ARBA" id="ARBA00022723"/>
    </source>
</evidence>
<evidence type="ECO:0000313" key="7">
    <source>
        <dbReference type="Proteomes" id="UP000799537"/>
    </source>
</evidence>
<dbReference type="SUPFAM" id="SSF54826">
    <property type="entry name" value="Enolase N-terminal domain-like"/>
    <property type="match status" value="1"/>
</dbReference>
<dbReference type="InterPro" id="IPR034593">
    <property type="entry name" value="DgoD-like"/>
</dbReference>
<evidence type="ECO:0000256" key="4">
    <source>
        <dbReference type="ARBA" id="ARBA00022842"/>
    </source>
</evidence>
<protein>
    <recommendedName>
        <fullName evidence="5">Mandelate racemase/muconate lactonizing enzyme C-terminal domain-containing protein</fullName>
    </recommendedName>
</protein>
<feature type="domain" description="Mandelate racemase/muconate lactonizing enzyme C-terminal" evidence="5">
    <location>
        <begin position="152"/>
        <end position="247"/>
    </location>
</feature>
<dbReference type="GO" id="GO:0046872">
    <property type="term" value="F:metal ion binding"/>
    <property type="evidence" value="ECO:0007669"/>
    <property type="project" value="UniProtKB-KW"/>
</dbReference>
<sequence length="377" mass="40494">MASKKASDLKIARIDVYQVDLGYSGEVYRLSGGRELSSFDATIVRITTQTGIEGWGESTPFGSTYIAAHPLGIRAAIAELAPKLIGLDPRRTDRIDDVMDANLVGHESAKSALNVACWDIFGKSVGLPVCELLGGRTDAQMPIICSLSAGSPQEIGEELASFRSRGYTAFSVKIGGKDPAEDVERMKTALSGRKPGDFYTIDANGGMTVEGALRMLRLIPQDLDFVLEQPCGTWRECLALRRRTNVPIIFDELATNEASLIQIIRDDAAEGISMKIAKCGGLTKARRQRDLCVAAGYTIGVFDSAGSDIAFAAIVHLAQTVPERFLHCVFECREMSTGKTADGEYTHGGGRIRAPDAPGLGVTPRMDVLGEPVASYS</sequence>
<evidence type="ECO:0000256" key="1">
    <source>
        <dbReference type="ARBA" id="ARBA00001946"/>
    </source>
</evidence>
<keyword evidence="3" id="KW-0479">Metal-binding</keyword>
<reference evidence="6" key="1">
    <citation type="journal article" date="2020" name="Stud. Mycol.">
        <title>101 Dothideomycetes genomes: a test case for predicting lifestyles and emergence of pathogens.</title>
        <authorList>
            <person name="Haridas S."/>
            <person name="Albert R."/>
            <person name="Binder M."/>
            <person name="Bloem J."/>
            <person name="Labutti K."/>
            <person name="Salamov A."/>
            <person name="Andreopoulos B."/>
            <person name="Baker S."/>
            <person name="Barry K."/>
            <person name="Bills G."/>
            <person name="Bluhm B."/>
            <person name="Cannon C."/>
            <person name="Castanera R."/>
            <person name="Culley D."/>
            <person name="Daum C."/>
            <person name="Ezra D."/>
            <person name="Gonzalez J."/>
            <person name="Henrissat B."/>
            <person name="Kuo A."/>
            <person name="Liang C."/>
            <person name="Lipzen A."/>
            <person name="Lutzoni F."/>
            <person name="Magnuson J."/>
            <person name="Mondo S."/>
            <person name="Nolan M."/>
            <person name="Ohm R."/>
            <person name="Pangilinan J."/>
            <person name="Park H.-J."/>
            <person name="Ramirez L."/>
            <person name="Alfaro M."/>
            <person name="Sun H."/>
            <person name="Tritt A."/>
            <person name="Yoshinaga Y."/>
            <person name="Zwiers L.-H."/>
            <person name="Turgeon B."/>
            <person name="Goodwin S."/>
            <person name="Spatafora J."/>
            <person name="Crous P."/>
            <person name="Grigoriev I."/>
        </authorList>
    </citation>
    <scope>NUCLEOTIDE SEQUENCE</scope>
    <source>
        <strain evidence="6">ATCC 36951</strain>
    </source>
</reference>
<dbReference type="OrthoDB" id="2943660at2759"/>
<dbReference type="SFLD" id="SFLDG00180">
    <property type="entry name" value="muconate_cycloisomerase"/>
    <property type="match status" value="1"/>
</dbReference>
<accession>A0A6A6CWN0</accession>